<proteinExistence type="predicted"/>
<evidence type="ECO:0000313" key="2">
    <source>
        <dbReference type="EMBL" id="CAD9360003.1"/>
    </source>
</evidence>
<evidence type="ECO:0008006" key="3">
    <source>
        <dbReference type="Google" id="ProtNLM"/>
    </source>
</evidence>
<reference evidence="2" key="1">
    <citation type="submission" date="2021-01" db="EMBL/GenBank/DDBJ databases">
        <authorList>
            <person name="Corre E."/>
            <person name="Pelletier E."/>
            <person name="Niang G."/>
            <person name="Scheremetjew M."/>
            <person name="Finn R."/>
            <person name="Kale V."/>
            <person name="Holt S."/>
            <person name="Cochrane G."/>
            <person name="Meng A."/>
            <person name="Brown T."/>
            <person name="Cohen L."/>
        </authorList>
    </citation>
    <scope>NUCLEOTIDE SEQUENCE</scope>
    <source>
        <strain evidence="2">Grunow 1884</strain>
    </source>
</reference>
<name>A0A7S2A786_TRICV</name>
<dbReference type="AlphaFoldDB" id="A0A7S2A786"/>
<keyword evidence="1" id="KW-0732">Signal</keyword>
<dbReference type="Gene3D" id="2.30.30.50">
    <property type="match status" value="1"/>
</dbReference>
<gene>
    <name evidence="2" type="ORF">OSIN01602_LOCUS20305</name>
</gene>
<sequence>MPRVPNGLATAVLIAAAAATGVHGAAGFAPATFLDRGRAAASTSPPPIRSALHAAATIEEAAPGPARQVDSNGTELAEGQIVRVIVAMKAFHVPKKDRGKFDPETKAFVPAETDKKRGDNCLEVPVGMRGVVTRVYDTNDISASHPVLVKFAPGEHSGDGYDPPATFLMHFRSKEVEVV</sequence>
<protein>
    <recommendedName>
        <fullName evidence="3">Ferredoxin thioredoxin reductase alpha chain domain-containing protein</fullName>
    </recommendedName>
</protein>
<dbReference type="EMBL" id="HBGO01035155">
    <property type="protein sequence ID" value="CAD9360003.1"/>
    <property type="molecule type" value="Transcribed_RNA"/>
</dbReference>
<evidence type="ECO:0000256" key="1">
    <source>
        <dbReference type="SAM" id="SignalP"/>
    </source>
</evidence>
<organism evidence="2">
    <name type="scientific">Trieres chinensis</name>
    <name type="common">Marine centric diatom</name>
    <name type="synonym">Odontella sinensis</name>
    <dbReference type="NCBI Taxonomy" id="1514140"/>
    <lineage>
        <taxon>Eukaryota</taxon>
        <taxon>Sar</taxon>
        <taxon>Stramenopiles</taxon>
        <taxon>Ochrophyta</taxon>
        <taxon>Bacillariophyta</taxon>
        <taxon>Mediophyceae</taxon>
        <taxon>Biddulphiophycidae</taxon>
        <taxon>Eupodiscales</taxon>
        <taxon>Parodontellaceae</taxon>
        <taxon>Trieres</taxon>
    </lineage>
</organism>
<accession>A0A7S2A786</accession>
<feature type="chain" id="PRO_5030582509" description="Ferredoxin thioredoxin reductase alpha chain domain-containing protein" evidence="1">
    <location>
        <begin position="25"/>
        <end position="179"/>
    </location>
</feature>
<feature type="signal peptide" evidence="1">
    <location>
        <begin position="1"/>
        <end position="24"/>
    </location>
</feature>